<dbReference type="Proteomes" id="UP000076871">
    <property type="component" value="Unassembled WGS sequence"/>
</dbReference>
<dbReference type="RefSeq" id="XP_040764783.1">
    <property type="nucleotide sequence ID" value="XM_040914402.1"/>
</dbReference>
<reference evidence="4 5" key="1">
    <citation type="journal article" date="2016" name="Mol. Biol. Evol.">
        <title>Comparative Genomics of Early-Diverging Mushroom-Forming Fungi Provides Insights into the Origins of Lignocellulose Decay Capabilities.</title>
        <authorList>
            <person name="Nagy L.G."/>
            <person name="Riley R."/>
            <person name="Tritt A."/>
            <person name="Adam C."/>
            <person name="Daum C."/>
            <person name="Floudas D."/>
            <person name="Sun H."/>
            <person name="Yadav J.S."/>
            <person name="Pangilinan J."/>
            <person name="Larsson K.H."/>
            <person name="Matsuura K."/>
            <person name="Barry K."/>
            <person name="Labutti K."/>
            <person name="Kuo R."/>
            <person name="Ohm R.A."/>
            <person name="Bhattacharya S.S."/>
            <person name="Shirouzu T."/>
            <person name="Yoshinaga Y."/>
            <person name="Martin F.M."/>
            <person name="Grigoriev I.V."/>
            <person name="Hibbett D.S."/>
        </authorList>
    </citation>
    <scope>NUCLEOTIDE SEQUENCE [LARGE SCALE GENOMIC DNA]</scope>
    <source>
        <strain evidence="4 5">93-53</strain>
    </source>
</reference>
<evidence type="ECO:0000313" key="4">
    <source>
        <dbReference type="EMBL" id="KZT07043.1"/>
    </source>
</evidence>
<feature type="chain" id="PRO_5007857183" description="Yeast cell wall synthesis Kre9/Knh1-like N-terminal domain-containing protein" evidence="2">
    <location>
        <begin position="18"/>
        <end position="112"/>
    </location>
</feature>
<dbReference type="PANTHER" id="PTHR35185">
    <property type="entry name" value="SERINE/THREONINE-RICH PROTEIN ADG2-RELATED"/>
    <property type="match status" value="1"/>
</dbReference>
<gene>
    <name evidence="4" type="ORF">LAESUDRAFT_812385</name>
</gene>
<dbReference type="STRING" id="1314785.A0A165EH51"/>
<feature type="signal peptide" evidence="2">
    <location>
        <begin position="1"/>
        <end position="17"/>
    </location>
</feature>
<dbReference type="GeneID" id="63831429"/>
<accession>A0A165EH51</accession>
<organism evidence="4 5">
    <name type="scientific">Laetiporus sulphureus 93-53</name>
    <dbReference type="NCBI Taxonomy" id="1314785"/>
    <lineage>
        <taxon>Eukaryota</taxon>
        <taxon>Fungi</taxon>
        <taxon>Dikarya</taxon>
        <taxon>Basidiomycota</taxon>
        <taxon>Agaricomycotina</taxon>
        <taxon>Agaricomycetes</taxon>
        <taxon>Polyporales</taxon>
        <taxon>Laetiporus</taxon>
    </lineage>
</organism>
<dbReference type="Pfam" id="PF10342">
    <property type="entry name" value="Kre9_KNH"/>
    <property type="match status" value="1"/>
</dbReference>
<keyword evidence="5" id="KW-1185">Reference proteome</keyword>
<evidence type="ECO:0000256" key="2">
    <source>
        <dbReference type="SAM" id="SignalP"/>
    </source>
</evidence>
<dbReference type="EMBL" id="KV427621">
    <property type="protein sequence ID" value="KZT07043.1"/>
    <property type="molecule type" value="Genomic_DNA"/>
</dbReference>
<name>A0A165EH51_9APHY</name>
<dbReference type="InterPro" id="IPR052479">
    <property type="entry name" value="GPI-anchor_Adhesion_Reg"/>
</dbReference>
<feature type="domain" description="Yeast cell wall synthesis Kre9/Knh1-like N-terminal" evidence="3">
    <location>
        <begin position="25"/>
        <end position="109"/>
    </location>
</feature>
<dbReference type="InterPro" id="IPR018466">
    <property type="entry name" value="Kre9/Knh1-like_N"/>
</dbReference>
<dbReference type="OrthoDB" id="5420143at2759"/>
<dbReference type="AlphaFoldDB" id="A0A165EH51"/>
<evidence type="ECO:0000259" key="3">
    <source>
        <dbReference type="Pfam" id="PF10342"/>
    </source>
</evidence>
<protein>
    <recommendedName>
        <fullName evidence="3">Yeast cell wall synthesis Kre9/Knh1-like N-terminal domain-containing protein</fullName>
    </recommendedName>
</protein>
<dbReference type="PANTHER" id="PTHR35185:SF1">
    <property type="entry name" value="UPF0619 GPI-ANCHORED MEMBRANE PROTEIN C1322.10"/>
    <property type="match status" value="1"/>
</dbReference>
<evidence type="ECO:0000256" key="1">
    <source>
        <dbReference type="ARBA" id="ARBA00022729"/>
    </source>
</evidence>
<keyword evidence="1 2" id="KW-0732">Signal</keyword>
<sequence length="112" mass="11965">MLFRTFTIASLVSFASALILQTPTEWVSDAPANISWESQPDDPSTFALVLTNLNDPSHISYALASPIQTSAGFSSFEVPTVPTGSGYVVSAVNATNNDEVYAQSGEFAIVRF</sequence>
<dbReference type="InParanoid" id="A0A165EH51"/>
<evidence type="ECO:0000313" key="5">
    <source>
        <dbReference type="Proteomes" id="UP000076871"/>
    </source>
</evidence>
<proteinExistence type="predicted"/>